<evidence type="ECO:0000313" key="3">
    <source>
        <dbReference type="EMBL" id="KAK8040995.1"/>
    </source>
</evidence>
<name>A0ABR1T307_9PEZI</name>
<comment type="caution">
    <text evidence="3">The sequence shown here is derived from an EMBL/GenBank/DDBJ whole genome shotgun (WGS) entry which is preliminary data.</text>
</comment>
<gene>
    <name evidence="3" type="ORF">PG994_014002</name>
</gene>
<evidence type="ECO:0000256" key="1">
    <source>
        <dbReference type="SAM" id="MobiDB-lite"/>
    </source>
</evidence>
<protein>
    <recommendedName>
        <fullName evidence="2">DUF7025 domain-containing protein</fullName>
    </recommendedName>
</protein>
<accession>A0ABR1T307</accession>
<dbReference type="Proteomes" id="UP001480595">
    <property type="component" value="Unassembled WGS sequence"/>
</dbReference>
<dbReference type="RefSeq" id="XP_066708540.1">
    <property type="nucleotide sequence ID" value="XM_066865411.1"/>
</dbReference>
<reference evidence="3 4" key="1">
    <citation type="submission" date="2023-01" db="EMBL/GenBank/DDBJ databases">
        <title>Analysis of 21 Apiospora genomes using comparative genomics revels a genus with tremendous synthesis potential of carbohydrate active enzymes and secondary metabolites.</title>
        <authorList>
            <person name="Sorensen T."/>
        </authorList>
    </citation>
    <scope>NUCLEOTIDE SEQUENCE [LARGE SCALE GENOMIC DNA]</scope>
    <source>
        <strain evidence="3 4">CBS 135458</strain>
    </source>
</reference>
<feature type="compositionally biased region" description="Low complexity" evidence="1">
    <location>
        <begin position="36"/>
        <end position="46"/>
    </location>
</feature>
<evidence type="ECO:0000313" key="4">
    <source>
        <dbReference type="Proteomes" id="UP001480595"/>
    </source>
</evidence>
<feature type="compositionally biased region" description="Basic and acidic residues" evidence="1">
    <location>
        <begin position="97"/>
        <end position="114"/>
    </location>
</feature>
<dbReference type="PANTHER" id="PTHR46411:SF3">
    <property type="entry name" value="AAA+ ATPASE DOMAIN-CONTAINING PROTEIN"/>
    <property type="match status" value="1"/>
</dbReference>
<dbReference type="Pfam" id="PF22942">
    <property type="entry name" value="DUF7025"/>
    <property type="match status" value="1"/>
</dbReference>
<dbReference type="EMBL" id="JAQQWL010000015">
    <property type="protein sequence ID" value="KAK8040995.1"/>
    <property type="molecule type" value="Genomic_DNA"/>
</dbReference>
<sequence length="341" mass="38309">MMSPPHEGAKGKRKPPPPPPKKPHMAVSARTNGLHSPSSQASSASPELARNLQGDLKSNPGKCERGDLGQVKIAGKMVVGTQTDGNPDLPDDNDQASDAHTENDNKTDETDTRELTGIGRRVKGKDGKFEVIDEAEWNPRPSSGPDGFPIILDKLRDKDRVTITSLLLMKAFDMALSKAGDPYITKYDYSISIRKPFVPLYFKYDEIVSCATAELERSPDAFESKDLTKMQLWFIVDLWFVDWDASFQEFKRQKETKKITSFNGSRRVANLEFYPLRYYKQGNQKSIDNLLAELRQRGQLWKTLASDNPVSMYHSGPAIEFRNSTSAMEMGSEKIENRNVC</sequence>
<feature type="domain" description="DUF7025" evidence="2">
    <location>
        <begin position="201"/>
        <end position="280"/>
    </location>
</feature>
<organism evidence="3 4">
    <name type="scientific">Apiospora phragmitis</name>
    <dbReference type="NCBI Taxonomy" id="2905665"/>
    <lineage>
        <taxon>Eukaryota</taxon>
        <taxon>Fungi</taxon>
        <taxon>Dikarya</taxon>
        <taxon>Ascomycota</taxon>
        <taxon>Pezizomycotina</taxon>
        <taxon>Sordariomycetes</taxon>
        <taxon>Xylariomycetidae</taxon>
        <taxon>Amphisphaeriales</taxon>
        <taxon>Apiosporaceae</taxon>
        <taxon>Apiospora</taxon>
    </lineage>
</organism>
<dbReference type="InterPro" id="IPR054289">
    <property type="entry name" value="DUF7025"/>
</dbReference>
<proteinExistence type="predicted"/>
<dbReference type="PANTHER" id="PTHR46411">
    <property type="entry name" value="FAMILY ATPASE, PUTATIVE-RELATED"/>
    <property type="match status" value="1"/>
</dbReference>
<keyword evidence="4" id="KW-1185">Reference proteome</keyword>
<feature type="region of interest" description="Disordered" evidence="1">
    <location>
        <begin position="1"/>
        <end position="118"/>
    </location>
</feature>
<dbReference type="GeneID" id="92098474"/>
<evidence type="ECO:0000259" key="2">
    <source>
        <dbReference type="Pfam" id="PF22942"/>
    </source>
</evidence>